<evidence type="ECO:0000313" key="3">
    <source>
        <dbReference type="Proteomes" id="UP001055439"/>
    </source>
</evidence>
<dbReference type="EMBL" id="CP097502">
    <property type="protein sequence ID" value="URD76706.1"/>
    <property type="molecule type" value="Genomic_DNA"/>
</dbReference>
<reference evidence="2" key="1">
    <citation type="submission" date="2022-05" db="EMBL/GenBank/DDBJ databases">
        <title>The Musa troglodytarum L. genome provides insights into the mechanism of non-climacteric behaviour and enrichment of carotenoids.</title>
        <authorList>
            <person name="Wang J."/>
        </authorList>
    </citation>
    <scope>NUCLEOTIDE SEQUENCE</scope>
    <source>
        <tissue evidence="2">Leaf</tissue>
    </source>
</reference>
<dbReference type="Proteomes" id="UP001055439">
    <property type="component" value="Chromosome 1"/>
</dbReference>
<organism evidence="2 3">
    <name type="scientific">Musa troglodytarum</name>
    <name type="common">fe'i banana</name>
    <dbReference type="NCBI Taxonomy" id="320322"/>
    <lineage>
        <taxon>Eukaryota</taxon>
        <taxon>Viridiplantae</taxon>
        <taxon>Streptophyta</taxon>
        <taxon>Embryophyta</taxon>
        <taxon>Tracheophyta</taxon>
        <taxon>Spermatophyta</taxon>
        <taxon>Magnoliopsida</taxon>
        <taxon>Liliopsida</taxon>
        <taxon>Zingiberales</taxon>
        <taxon>Musaceae</taxon>
        <taxon>Musa</taxon>
    </lineage>
</organism>
<keyword evidence="1" id="KW-1133">Transmembrane helix</keyword>
<protein>
    <submittedName>
        <fullName evidence="2">Uncharacterized protein</fullName>
    </submittedName>
</protein>
<evidence type="ECO:0000256" key="1">
    <source>
        <dbReference type="SAM" id="Phobius"/>
    </source>
</evidence>
<feature type="transmembrane region" description="Helical" evidence="1">
    <location>
        <begin position="173"/>
        <end position="193"/>
    </location>
</feature>
<sequence length="195" mass="23616">MFPLLLISICSFFFCSSLFSCLFPSILYDFLLKVFSFYYLEIWMSFWISHIFFIKCSVLSWFVIELCVSSLFFCEFVVAWRVWFWVYYNTRIFTLIVDHNCWKDVRSNNMPWVSSLPIHYNSNKRVCLVVFSRVIVLNFDSWFLLSNYHKIYVALLVIMYIELDLKRYCTVEEVGGIIMNVRIIAFYQLMLFVRF</sequence>
<keyword evidence="1" id="KW-0472">Membrane</keyword>
<accession>A0A9E7EGG1</accession>
<evidence type="ECO:0000313" key="2">
    <source>
        <dbReference type="EMBL" id="URD76706.1"/>
    </source>
</evidence>
<keyword evidence="3" id="KW-1185">Reference proteome</keyword>
<proteinExistence type="predicted"/>
<dbReference type="AlphaFoldDB" id="A0A9E7EGG1"/>
<feature type="transmembrane region" description="Helical" evidence="1">
    <location>
        <begin position="142"/>
        <end position="161"/>
    </location>
</feature>
<feature type="transmembrane region" description="Helical" evidence="1">
    <location>
        <begin position="36"/>
        <end position="54"/>
    </location>
</feature>
<keyword evidence="1" id="KW-0812">Transmembrane</keyword>
<feature type="transmembrane region" description="Helical" evidence="1">
    <location>
        <begin position="61"/>
        <end position="83"/>
    </location>
</feature>
<gene>
    <name evidence="2" type="ORF">MUK42_34318</name>
</gene>
<name>A0A9E7EGG1_9LILI</name>